<feature type="region of interest" description="Disordered" evidence="1">
    <location>
        <begin position="40"/>
        <end position="80"/>
    </location>
</feature>
<keyword evidence="3" id="KW-1185">Reference proteome</keyword>
<gene>
    <name evidence="2" type="ORF">GCM10009742_53580</name>
</gene>
<feature type="compositionally biased region" description="Low complexity" evidence="1">
    <location>
        <begin position="40"/>
        <end position="62"/>
    </location>
</feature>
<sequence length="291" mass="29760">MTNSSPGPANRRSRVALVVVSVVATLALAVAATAIITRRSNTGGPAAPAVPTTTVTATPGTTSLSPGTRTPLSPTQTPTRTHSAADALAAFFAAAGALDRQLSTAASAINAAGPPWAAVTPRIAHLVSAADLRPVARTIPAGLPADLRTAVILTYSDLASRRDSMGSFAFAGSTEPRTSAELLRELGNGHPAAARFARDLAAARSLASESPEIGAVPKSSRQTAEVLLLVQYVDGLNGGCESRGGAVLTELPPITWHHEEAEPHRDGTIGGVWFTAHLTSNGDWQTALSAC</sequence>
<proteinExistence type="predicted"/>
<accession>A0ABP4Q6A2</accession>
<reference evidence="3" key="1">
    <citation type="journal article" date="2019" name="Int. J. Syst. Evol. Microbiol.">
        <title>The Global Catalogue of Microorganisms (GCM) 10K type strain sequencing project: providing services to taxonomists for standard genome sequencing and annotation.</title>
        <authorList>
            <consortium name="The Broad Institute Genomics Platform"/>
            <consortium name="The Broad Institute Genome Sequencing Center for Infectious Disease"/>
            <person name="Wu L."/>
            <person name="Ma J."/>
        </authorList>
    </citation>
    <scope>NUCLEOTIDE SEQUENCE [LARGE SCALE GENOMIC DNA]</scope>
    <source>
        <strain evidence="3">JCM 14304</strain>
    </source>
</reference>
<evidence type="ECO:0000256" key="1">
    <source>
        <dbReference type="SAM" id="MobiDB-lite"/>
    </source>
</evidence>
<protein>
    <recommendedName>
        <fullName evidence="4">Secreted protein</fullName>
    </recommendedName>
</protein>
<organism evidence="2 3">
    <name type="scientific">Kribbella karoonensis</name>
    <dbReference type="NCBI Taxonomy" id="324851"/>
    <lineage>
        <taxon>Bacteria</taxon>
        <taxon>Bacillati</taxon>
        <taxon>Actinomycetota</taxon>
        <taxon>Actinomycetes</taxon>
        <taxon>Propionibacteriales</taxon>
        <taxon>Kribbellaceae</taxon>
        <taxon>Kribbella</taxon>
    </lineage>
</organism>
<feature type="compositionally biased region" description="Polar residues" evidence="1">
    <location>
        <begin position="63"/>
        <end position="80"/>
    </location>
</feature>
<name>A0ABP4Q6A2_9ACTN</name>
<comment type="caution">
    <text evidence="2">The sequence shown here is derived from an EMBL/GenBank/DDBJ whole genome shotgun (WGS) entry which is preliminary data.</text>
</comment>
<dbReference type="EMBL" id="BAAAND010000008">
    <property type="protein sequence ID" value="GAA1599201.1"/>
    <property type="molecule type" value="Genomic_DNA"/>
</dbReference>
<dbReference type="Proteomes" id="UP001500190">
    <property type="component" value="Unassembled WGS sequence"/>
</dbReference>
<evidence type="ECO:0000313" key="2">
    <source>
        <dbReference type="EMBL" id="GAA1599201.1"/>
    </source>
</evidence>
<evidence type="ECO:0008006" key="4">
    <source>
        <dbReference type="Google" id="ProtNLM"/>
    </source>
</evidence>
<evidence type="ECO:0000313" key="3">
    <source>
        <dbReference type="Proteomes" id="UP001500190"/>
    </source>
</evidence>